<evidence type="ECO:0000256" key="4">
    <source>
        <dbReference type="ARBA" id="ARBA00022617"/>
    </source>
</evidence>
<dbReference type="OrthoDB" id="1470350at2759"/>
<proteinExistence type="inferred from homology"/>
<dbReference type="Gene3D" id="1.10.630.10">
    <property type="entry name" value="Cytochrome P450"/>
    <property type="match status" value="1"/>
</dbReference>
<comment type="cofactor">
    <cofactor evidence="1 9">
        <name>heme</name>
        <dbReference type="ChEBI" id="CHEBI:30413"/>
    </cofactor>
</comment>
<evidence type="ECO:0000313" key="10">
    <source>
        <dbReference type="EMBL" id="PYI04723.1"/>
    </source>
</evidence>
<reference evidence="10 11" key="1">
    <citation type="submission" date="2018-02" db="EMBL/GenBank/DDBJ databases">
        <title>The genomes of Aspergillus section Nigri reveals drivers in fungal speciation.</title>
        <authorList>
            <consortium name="DOE Joint Genome Institute"/>
            <person name="Vesth T.C."/>
            <person name="Nybo J."/>
            <person name="Theobald S."/>
            <person name="Brandl J."/>
            <person name="Frisvad J.C."/>
            <person name="Nielsen K.F."/>
            <person name="Lyhne E.K."/>
            <person name="Kogle M.E."/>
            <person name="Kuo A."/>
            <person name="Riley R."/>
            <person name="Clum A."/>
            <person name="Nolan M."/>
            <person name="Lipzen A."/>
            <person name="Salamov A."/>
            <person name="Henrissat B."/>
            <person name="Wiebenga A."/>
            <person name="De vries R.P."/>
            <person name="Grigoriev I.V."/>
            <person name="Mortensen U.H."/>
            <person name="Andersen M.R."/>
            <person name="Baker S.E."/>
        </authorList>
    </citation>
    <scope>NUCLEOTIDE SEQUENCE [LARGE SCALE GENOMIC DNA]</scope>
    <source>
        <strain evidence="10 11">CBS 121057</strain>
    </source>
</reference>
<evidence type="ECO:0000256" key="9">
    <source>
        <dbReference type="PIRSR" id="PIRSR602403-1"/>
    </source>
</evidence>
<protein>
    <submittedName>
        <fullName evidence="10">Cytochrome P450</fullName>
    </submittedName>
</protein>
<dbReference type="AlphaFoldDB" id="A0A319FDZ6"/>
<name>A0A319FDZ6_ASPSB</name>
<dbReference type="InterPro" id="IPR050121">
    <property type="entry name" value="Cytochrome_P450_monoxygenase"/>
</dbReference>
<keyword evidence="6" id="KW-0560">Oxidoreductase</keyword>
<keyword evidence="4 9" id="KW-0349">Heme</keyword>
<accession>A0A319FDZ6</accession>
<dbReference type="VEuPathDB" id="FungiDB:BO78DRAFT_408745"/>
<dbReference type="InterPro" id="IPR001128">
    <property type="entry name" value="Cyt_P450"/>
</dbReference>
<evidence type="ECO:0000313" key="11">
    <source>
        <dbReference type="Proteomes" id="UP000248423"/>
    </source>
</evidence>
<keyword evidence="7 9" id="KW-0408">Iron</keyword>
<dbReference type="Proteomes" id="UP000248423">
    <property type="component" value="Unassembled WGS sequence"/>
</dbReference>
<dbReference type="STRING" id="1448318.A0A319FDZ6"/>
<dbReference type="GO" id="GO:0020037">
    <property type="term" value="F:heme binding"/>
    <property type="evidence" value="ECO:0007669"/>
    <property type="project" value="InterPro"/>
</dbReference>
<dbReference type="GO" id="GO:0005506">
    <property type="term" value="F:iron ion binding"/>
    <property type="evidence" value="ECO:0007669"/>
    <property type="project" value="InterPro"/>
</dbReference>
<evidence type="ECO:0000256" key="2">
    <source>
        <dbReference type="ARBA" id="ARBA00005179"/>
    </source>
</evidence>
<dbReference type="InterPro" id="IPR036396">
    <property type="entry name" value="Cyt_P450_sf"/>
</dbReference>
<dbReference type="SUPFAM" id="SSF48264">
    <property type="entry name" value="Cytochrome P450"/>
    <property type="match status" value="1"/>
</dbReference>
<evidence type="ECO:0000256" key="8">
    <source>
        <dbReference type="ARBA" id="ARBA00023033"/>
    </source>
</evidence>
<keyword evidence="8" id="KW-0503">Monooxygenase</keyword>
<dbReference type="PANTHER" id="PTHR24305">
    <property type="entry name" value="CYTOCHROME P450"/>
    <property type="match status" value="1"/>
</dbReference>
<evidence type="ECO:0000256" key="6">
    <source>
        <dbReference type="ARBA" id="ARBA00023002"/>
    </source>
</evidence>
<comment type="similarity">
    <text evidence="3">Belongs to the cytochrome P450 family.</text>
</comment>
<keyword evidence="5 9" id="KW-0479">Metal-binding</keyword>
<gene>
    <name evidence="10" type="ORF">BO78DRAFT_408745</name>
</gene>
<dbReference type="GO" id="GO:0016705">
    <property type="term" value="F:oxidoreductase activity, acting on paired donors, with incorporation or reduction of molecular oxygen"/>
    <property type="evidence" value="ECO:0007669"/>
    <property type="project" value="InterPro"/>
</dbReference>
<sequence>MLALYLVAVAVVGWVIYRLRLDPLSHIPGPFLAKLIPVCNLRMILSRKLVYTFKELHGTYGPVVRIGPTDLSFATVTAFDNIYGFEGDKCFSLHGSRKGLLGSVGGMGDSLASSTSREHRRLLRPLITTTLSELTAASTERYCNVVLSETLQAHSVGQATSTSMSLSTLNDQCLWQLGSIVAFGNRSTESSRVHFHLNLRWLDRFMCFLEVCCAFLSRAFLQDHMPSFFKAWQVVCAIFRQPTDPSWKDHQPDDTIFDDNQLARLKRAVTKAGLTDIPEALLQVNAIITGFSVYGATETTLNTLFYFLLSDHHCMKKLEEELLAACRSVDEVSDDRLAKLPYLNACINENFRIAPAFNGGILQRVSCGTTVDGVYVPPGVGVAVDHYTLAHAKQYWDSPDEFRPERWLEPNGKDDLKASRPFLIGVRQCPGRQMAYQMLRVLMAKMVYLYSMELVNKDFDLRRDTSSSYHWGGVRLNVIMTPRTPGILGY</sequence>
<dbReference type="EMBL" id="KZ826365">
    <property type="protein sequence ID" value="PYI04723.1"/>
    <property type="molecule type" value="Genomic_DNA"/>
</dbReference>
<feature type="binding site" description="axial binding residue" evidence="9">
    <location>
        <position position="429"/>
    </location>
    <ligand>
        <name>heme</name>
        <dbReference type="ChEBI" id="CHEBI:30413"/>
    </ligand>
    <ligandPart>
        <name>Fe</name>
        <dbReference type="ChEBI" id="CHEBI:18248"/>
    </ligandPart>
</feature>
<dbReference type="InterPro" id="IPR002403">
    <property type="entry name" value="Cyt_P450_E_grp-IV"/>
</dbReference>
<dbReference type="GO" id="GO:0004497">
    <property type="term" value="F:monooxygenase activity"/>
    <property type="evidence" value="ECO:0007669"/>
    <property type="project" value="UniProtKB-KW"/>
</dbReference>
<evidence type="ECO:0000256" key="7">
    <source>
        <dbReference type="ARBA" id="ARBA00023004"/>
    </source>
</evidence>
<evidence type="ECO:0000256" key="3">
    <source>
        <dbReference type="ARBA" id="ARBA00010617"/>
    </source>
</evidence>
<evidence type="ECO:0000256" key="5">
    <source>
        <dbReference type="ARBA" id="ARBA00022723"/>
    </source>
</evidence>
<dbReference type="PANTHER" id="PTHR24305:SF162">
    <property type="entry name" value="P450, PUTATIVE (EUROFUNG)-RELATED"/>
    <property type="match status" value="1"/>
</dbReference>
<keyword evidence="11" id="KW-1185">Reference proteome</keyword>
<dbReference type="PRINTS" id="PR00465">
    <property type="entry name" value="EP450IV"/>
</dbReference>
<comment type="pathway">
    <text evidence="2">Secondary metabolite biosynthesis.</text>
</comment>
<organism evidence="10 11">
    <name type="scientific">Aspergillus sclerotiicarbonarius (strain CBS 121057 / IBT 28362)</name>
    <dbReference type="NCBI Taxonomy" id="1448318"/>
    <lineage>
        <taxon>Eukaryota</taxon>
        <taxon>Fungi</taxon>
        <taxon>Dikarya</taxon>
        <taxon>Ascomycota</taxon>
        <taxon>Pezizomycotina</taxon>
        <taxon>Eurotiomycetes</taxon>
        <taxon>Eurotiomycetidae</taxon>
        <taxon>Eurotiales</taxon>
        <taxon>Aspergillaceae</taxon>
        <taxon>Aspergillus</taxon>
        <taxon>Aspergillus subgen. Circumdati</taxon>
    </lineage>
</organism>
<dbReference type="Pfam" id="PF00067">
    <property type="entry name" value="p450"/>
    <property type="match status" value="1"/>
</dbReference>
<evidence type="ECO:0000256" key="1">
    <source>
        <dbReference type="ARBA" id="ARBA00001971"/>
    </source>
</evidence>